<organism evidence="1">
    <name type="scientific">Rhizophora mucronata</name>
    <name type="common">Asiatic mangrove</name>
    <dbReference type="NCBI Taxonomy" id="61149"/>
    <lineage>
        <taxon>Eukaryota</taxon>
        <taxon>Viridiplantae</taxon>
        <taxon>Streptophyta</taxon>
        <taxon>Embryophyta</taxon>
        <taxon>Tracheophyta</taxon>
        <taxon>Spermatophyta</taxon>
        <taxon>Magnoliopsida</taxon>
        <taxon>eudicotyledons</taxon>
        <taxon>Gunneridae</taxon>
        <taxon>Pentapetalae</taxon>
        <taxon>rosids</taxon>
        <taxon>fabids</taxon>
        <taxon>Malpighiales</taxon>
        <taxon>Rhizophoraceae</taxon>
        <taxon>Rhizophora</taxon>
    </lineage>
</organism>
<dbReference type="AlphaFoldDB" id="A0A2P2IQI9"/>
<proteinExistence type="predicted"/>
<name>A0A2P2IQI9_RHIMU</name>
<accession>A0A2P2IQI9</accession>
<sequence>MILMENKQSQWRLLHLSLHHWKGQQSQSRNK</sequence>
<dbReference type="EMBL" id="GGEC01002996">
    <property type="protein sequence ID" value="MBW83479.1"/>
    <property type="molecule type" value="Transcribed_RNA"/>
</dbReference>
<evidence type="ECO:0000313" key="1">
    <source>
        <dbReference type="EMBL" id="MBW83479.1"/>
    </source>
</evidence>
<reference evidence="1" key="1">
    <citation type="submission" date="2018-02" db="EMBL/GenBank/DDBJ databases">
        <title>Rhizophora mucronata_Transcriptome.</title>
        <authorList>
            <person name="Meera S.P."/>
            <person name="Sreeshan A."/>
            <person name="Augustine A."/>
        </authorList>
    </citation>
    <scope>NUCLEOTIDE SEQUENCE</scope>
    <source>
        <tissue evidence="1">Leaf</tissue>
    </source>
</reference>
<protein>
    <submittedName>
        <fullName evidence="1">Uncharacterized protein</fullName>
    </submittedName>
</protein>